<protein>
    <recommendedName>
        <fullName evidence="6">Tetratricopeptide repeat protein</fullName>
    </recommendedName>
</protein>
<accession>A0A1R1SLR4</accession>
<evidence type="ECO:0000259" key="3">
    <source>
        <dbReference type="Pfam" id="PF12688"/>
    </source>
</evidence>
<feature type="domain" description="Ancillary SecYEG translocon subunit/Cell division coordinator CpoB TPR" evidence="2">
    <location>
        <begin position="1074"/>
        <end position="1153"/>
    </location>
</feature>
<dbReference type="Pfam" id="PF13432">
    <property type="entry name" value="TPR_16"/>
    <property type="match status" value="1"/>
</dbReference>
<evidence type="ECO:0000256" key="1">
    <source>
        <dbReference type="SAM" id="MobiDB-lite"/>
    </source>
</evidence>
<proteinExistence type="predicted"/>
<dbReference type="STRING" id="67365.GCA_001704635_06637"/>
<comment type="caution">
    <text evidence="4">The sequence shown here is derived from an EMBL/GenBank/DDBJ whole genome shotgun (WGS) entry which is preliminary data.</text>
</comment>
<dbReference type="Pfam" id="PF12688">
    <property type="entry name" value="TPR_5"/>
    <property type="match status" value="1"/>
</dbReference>
<dbReference type="Pfam" id="PF09976">
    <property type="entry name" value="TPR_21"/>
    <property type="match status" value="1"/>
</dbReference>
<dbReference type="InterPro" id="IPR011990">
    <property type="entry name" value="TPR-like_helical_dom_sf"/>
</dbReference>
<feature type="region of interest" description="Disordered" evidence="1">
    <location>
        <begin position="1009"/>
        <end position="1049"/>
    </location>
</feature>
<evidence type="ECO:0000313" key="4">
    <source>
        <dbReference type="EMBL" id="OMI39240.1"/>
    </source>
</evidence>
<dbReference type="GeneID" id="96748808"/>
<gene>
    <name evidence="4" type="ORF">SPAR_11925</name>
</gene>
<keyword evidence="5" id="KW-1185">Reference proteome</keyword>
<evidence type="ECO:0008006" key="6">
    <source>
        <dbReference type="Google" id="ProtNLM"/>
    </source>
</evidence>
<evidence type="ECO:0000259" key="2">
    <source>
        <dbReference type="Pfam" id="PF09976"/>
    </source>
</evidence>
<dbReference type="Gene3D" id="1.25.40.10">
    <property type="entry name" value="Tetratricopeptide repeat domain"/>
    <property type="match status" value="4"/>
</dbReference>
<organism evidence="4 5">
    <name type="scientific">Streptomyces sparsogenes DSM 40356</name>
    <dbReference type="NCBI Taxonomy" id="1331668"/>
    <lineage>
        <taxon>Bacteria</taxon>
        <taxon>Bacillati</taxon>
        <taxon>Actinomycetota</taxon>
        <taxon>Actinomycetes</taxon>
        <taxon>Kitasatosporales</taxon>
        <taxon>Streptomycetaceae</taxon>
        <taxon>Streptomyces</taxon>
    </lineage>
</organism>
<feature type="compositionally biased region" description="Basic and acidic residues" evidence="1">
    <location>
        <begin position="1030"/>
        <end position="1039"/>
    </location>
</feature>
<dbReference type="Proteomes" id="UP000186168">
    <property type="component" value="Unassembled WGS sequence"/>
</dbReference>
<reference evidence="4 5" key="1">
    <citation type="submission" date="2013-05" db="EMBL/GenBank/DDBJ databases">
        <title>Genome sequence of Streptomyces sparsogenes DSM 40356.</title>
        <authorList>
            <person name="Coyne S."/>
            <person name="Seebeck F.P."/>
        </authorList>
    </citation>
    <scope>NUCLEOTIDE SEQUENCE [LARGE SCALE GENOMIC DNA]</scope>
    <source>
        <strain evidence="4 5">DSM 40356</strain>
    </source>
</reference>
<dbReference type="RefSeq" id="WP_065962771.1">
    <property type="nucleotide sequence ID" value="NZ_ASQP01000172.1"/>
</dbReference>
<dbReference type="InterPro" id="IPR018704">
    <property type="entry name" value="SecYEG/CpoB_TPR"/>
</dbReference>
<dbReference type="EMBL" id="ASQP01000172">
    <property type="protein sequence ID" value="OMI39240.1"/>
    <property type="molecule type" value="Genomic_DNA"/>
</dbReference>
<dbReference type="SUPFAM" id="SSF48452">
    <property type="entry name" value="TPR-like"/>
    <property type="match status" value="2"/>
</dbReference>
<feature type="domain" description="Tetratrico peptide repeat group 5" evidence="3">
    <location>
        <begin position="229"/>
        <end position="292"/>
    </location>
</feature>
<name>A0A1R1SLR4_9ACTN</name>
<evidence type="ECO:0000313" key="5">
    <source>
        <dbReference type="Proteomes" id="UP000186168"/>
    </source>
</evidence>
<dbReference type="InterPro" id="IPR041656">
    <property type="entry name" value="TPR_5"/>
</dbReference>
<sequence length="1542" mass="165509">MTEAGEPADDFTPYDAPADPDVLDAAIEAHLAGAEAADGPGARAAHLGAAGLLVERRGSATGDPEDLRLAADLLREAAAGFDDPARRGRTLYDLGNVLARTEHRTGSFAALREAVDVYREALPLLSGGTRLACATNMLPVLLRAGARGREPDLTREAIRLALEFLDQAPSDIRAETGVWEALLTGLTEAETSDRTCLDLVEAAIALAARPATRDVRAFRFDRLGRLLTMVGISAGELSLLRQAVQAGLRAVALRPGDGHLEANLARSLREAGARERDLGLLQEAVRRVRDALAHTPPGSPDHHSMRDDLGAALLALSEHHTDPALLREAVEHCAAAVEHADGPRQSAVRLFHLATARQQLASRTQDRRLMGAAIDAYRRALAHPFPPVGRAAMLVNYASALWHHTGGAEAPADDLRTAIDAAGEAAALLPEHSPLLRRTLELYGTLHLNLFARGGSRAHVDAAVDAWENVLDRSSARGWGELAALCLAGLMAAYRARYELAHDARDIDRAVDRGERILALLPEDHPELPEFLIELSTALRLRAAATRTLADLDRAIDHGATALTRADPGDPRLAGWLAQQSANHRERYEQADRHDDLDQAVTLARRACATGVPQPPESPARVHLAGALSLRYQLRRDPADLEQAVEILRAARQWARSRTAGHGGGSGHADGDRDGDRALAVLYNLSTALLQRHADHGIPSDLQEAVDAVVTVVDATPKRHPAHAERLTTAASAFRRRWLSEGDEEDFTRAVAYAEEGLRHARPGSFPHDNAVATLLSIHADRSRAPEGHGAARDRAVELGLRMLARTDRPERSRVLTAHNTACVLFRRWEGGRAETDLELAVTLLREVVTAVGHERAPVSAVLLGEVLARRGEQPDGTFRSPEAAEILRQVATLDTASADTRFHAARMWVTVADRSGEEVLDACRLLLELLSLSAWRGKPRAVREAPLARGQGLASQAARVALDAGRPALAVEFLERGRGVLWSQLLDLRTDLARIRAADPDLAARMTTVRDALDRPDAAEEDDGPWDASRGEPRDHSDAPPLDPDWGTALREAGDLLRRGDKDALFDVLAPLTEADDPRVRATAELGRGLILLERGEQEAARSALTRAAWSGLDGHAPMAANLLGDLLVADGDLEGARAAYERAKDGADPEEADRAEAGLGELAALGEALEQLPPPTRQVVASGDPLRMAALAEDLITDGRFAQALVVLDRLRPLVSEEQKPAYAGLLGLAREHTGDYAGARAAWESAARSPDADIASRAALALGDLLVAEFTVAEAFDAYRLAAAGDTASLAQQRLAALRPVPPLPDAAVPPLFDYGRWVAHQEPPQAALAALTAAVDAGDHRARTHYYLCEIPAQRPPDEARNALHRVIALAGPDETALVLLCRARLRESRGDDAGARQCYDDACREAVTSGDPELAALAAVKLAKSLERDGDLPAAREAYERAVRTGHPHHSPAAAFDLARMLSDNDREDEAREVYRRVMATGHPVQGGMSAINLGASLLGSGDLTGARRAFEYAAGGPWQDAAARAGRWLARLEAES</sequence>